<dbReference type="Pfam" id="PF00271">
    <property type="entry name" value="Helicase_C"/>
    <property type="match status" value="1"/>
</dbReference>
<evidence type="ECO:0000259" key="1">
    <source>
        <dbReference type="PROSITE" id="PS51192"/>
    </source>
</evidence>
<organism evidence="2">
    <name type="scientific">marine sediment metagenome</name>
    <dbReference type="NCBI Taxonomy" id="412755"/>
    <lineage>
        <taxon>unclassified sequences</taxon>
        <taxon>metagenomes</taxon>
        <taxon>ecological metagenomes</taxon>
    </lineage>
</organism>
<name>A0A0F9Q5L3_9ZZZZ</name>
<dbReference type="GO" id="GO:0005829">
    <property type="term" value="C:cytosol"/>
    <property type="evidence" value="ECO:0007669"/>
    <property type="project" value="TreeGrafter"/>
</dbReference>
<dbReference type="SUPFAM" id="SSF52540">
    <property type="entry name" value="P-loop containing nucleoside triphosphate hydrolases"/>
    <property type="match status" value="2"/>
</dbReference>
<gene>
    <name evidence="2" type="ORF">LCGC14_0759950</name>
</gene>
<dbReference type="InterPro" id="IPR050742">
    <property type="entry name" value="Helicase_Restrict-Modif_Enz"/>
</dbReference>
<dbReference type="GO" id="GO:0016787">
    <property type="term" value="F:hydrolase activity"/>
    <property type="evidence" value="ECO:0007669"/>
    <property type="project" value="InterPro"/>
</dbReference>
<dbReference type="Gene3D" id="3.40.50.300">
    <property type="entry name" value="P-loop containing nucleotide triphosphate hydrolases"/>
    <property type="match status" value="2"/>
</dbReference>
<dbReference type="InterPro" id="IPR001650">
    <property type="entry name" value="Helicase_C-like"/>
</dbReference>
<dbReference type="PANTHER" id="PTHR47396">
    <property type="entry name" value="TYPE I RESTRICTION ENZYME ECOKI R PROTEIN"/>
    <property type="match status" value="1"/>
</dbReference>
<evidence type="ECO:0000313" key="2">
    <source>
        <dbReference type="EMBL" id="KKN37794.1"/>
    </source>
</evidence>
<dbReference type="InterPro" id="IPR006935">
    <property type="entry name" value="Helicase/UvrB_N"/>
</dbReference>
<dbReference type="PANTHER" id="PTHR47396:SF1">
    <property type="entry name" value="ATP-DEPENDENT HELICASE IRC3-RELATED"/>
    <property type="match status" value="1"/>
</dbReference>
<comment type="caution">
    <text evidence="2">The sequence shown here is derived from an EMBL/GenBank/DDBJ whole genome shotgun (WGS) entry which is preliminary data.</text>
</comment>
<feature type="domain" description="Helicase ATP-binding" evidence="1">
    <location>
        <begin position="109"/>
        <end position="267"/>
    </location>
</feature>
<dbReference type="PROSITE" id="PS51192">
    <property type="entry name" value="HELICASE_ATP_BIND_1"/>
    <property type="match status" value="1"/>
</dbReference>
<dbReference type="EMBL" id="LAZR01001870">
    <property type="protein sequence ID" value="KKN37794.1"/>
    <property type="molecule type" value="Genomic_DNA"/>
</dbReference>
<reference evidence="2" key="1">
    <citation type="journal article" date="2015" name="Nature">
        <title>Complex archaea that bridge the gap between prokaryotes and eukaryotes.</title>
        <authorList>
            <person name="Spang A."/>
            <person name="Saw J.H."/>
            <person name="Jorgensen S.L."/>
            <person name="Zaremba-Niedzwiedzka K."/>
            <person name="Martijn J."/>
            <person name="Lind A.E."/>
            <person name="van Eijk R."/>
            <person name="Schleper C."/>
            <person name="Guy L."/>
            <person name="Ettema T.J."/>
        </authorList>
    </citation>
    <scope>NUCLEOTIDE SEQUENCE</scope>
</reference>
<dbReference type="GO" id="GO:0005524">
    <property type="term" value="F:ATP binding"/>
    <property type="evidence" value="ECO:0007669"/>
    <property type="project" value="InterPro"/>
</dbReference>
<dbReference type="GO" id="GO:0003677">
    <property type="term" value="F:DNA binding"/>
    <property type="evidence" value="ECO:0007669"/>
    <property type="project" value="InterPro"/>
</dbReference>
<dbReference type="AlphaFoldDB" id="A0A0F9Q5L3"/>
<accession>A0A0F9Q5L3</accession>
<sequence length="466" mass="53042">MKLIIDSSLKLLDAPKDVTDWFIEQLTFNNPKFEEAMKYGRYTNSIRQYIKLYRRLPNGIVLPRGFLQIIEDSIIGQGLNISIKDNRILTPPISISSNIKLRPYQRGAKFNLLSHPNGMLVAPAGSGKTIMGLDLFASVRQSMLWLTHTNRLSNQVIERIIGTDDHPPAFSDITRDEIGFIGGGKMKLGDRITIGMIPTLVRRKDELLAIGKKFGIVIIDEAHHVPASTFLEVISYFSSYYLYGLTATPYRRDKLENVMFATIGLPNAKVAREEVKKLGSIITPIVVKRIVPSEKWEGNDFPYIITELLLTNELRLSMIVQDIHREATKGNYCIVINTRKQYCEMILETLLPYWDKAVIATGDYSRKHNNEQVEKIERGEATVLITTFELLGEGFDVPKLNRGFIALPFREKTRVEQAVGRIQRACEGKKDAIIYDYVDENIGILKNQFMHRAMTYRLLGMKIIDG</sequence>
<dbReference type="Pfam" id="PF04851">
    <property type="entry name" value="ResIII"/>
    <property type="match status" value="1"/>
</dbReference>
<dbReference type="InterPro" id="IPR027417">
    <property type="entry name" value="P-loop_NTPase"/>
</dbReference>
<dbReference type="SMART" id="SM00487">
    <property type="entry name" value="DEXDc"/>
    <property type="match status" value="1"/>
</dbReference>
<dbReference type="CDD" id="cd18785">
    <property type="entry name" value="SF2_C"/>
    <property type="match status" value="1"/>
</dbReference>
<dbReference type="InterPro" id="IPR014001">
    <property type="entry name" value="Helicase_ATP-bd"/>
</dbReference>
<proteinExistence type="predicted"/>
<protein>
    <recommendedName>
        <fullName evidence="1">Helicase ATP-binding domain-containing protein</fullName>
    </recommendedName>
</protein>
<dbReference type="CDD" id="cd17926">
    <property type="entry name" value="DEXHc_RE"/>
    <property type="match status" value="1"/>
</dbReference>